<dbReference type="RefSeq" id="WP_190383487.1">
    <property type="nucleotide sequence ID" value="NZ_JACJQT010000040.1"/>
</dbReference>
<dbReference type="EMBL" id="JACJQT010000040">
    <property type="protein sequence ID" value="MBD2279613.1"/>
    <property type="molecule type" value="Genomic_DNA"/>
</dbReference>
<sequence length="93" mass="10409">MICDGNIFLVPPLITKEGNREQGANKKLYKCFIGIAIALLIPKSDRFFAEGWAIIAPFMIFYEKIIETLALTGFEGLISSKISDSYGALRYRS</sequence>
<reference evidence="1 2" key="1">
    <citation type="journal article" date="2020" name="ISME J.">
        <title>Comparative genomics reveals insights into cyanobacterial evolution and habitat adaptation.</title>
        <authorList>
            <person name="Chen M.Y."/>
            <person name="Teng W.K."/>
            <person name="Zhao L."/>
            <person name="Hu C.X."/>
            <person name="Zhou Y.K."/>
            <person name="Han B.P."/>
            <person name="Song L.R."/>
            <person name="Shu W.S."/>
        </authorList>
    </citation>
    <scope>NUCLEOTIDE SEQUENCE [LARGE SCALE GENOMIC DNA]</scope>
    <source>
        <strain evidence="1 2">FACHB-1040</strain>
    </source>
</reference>
<dbReference type="Proteomes" id="UP000606721">
    <property type="component" value="Unassembled WGS sequence"/>
</dbReference>
<proteinExistence type="predicted"/>
<keyword evidence="2" id="KW-1185">Reference proteome</keyword>
<gene>
    <name evidence="1" type="ORF">H6F99_15325</name>
</gene>
<evidence type="ECO:0000313" key="1">
    <source>
        <dbReference type="EMBL" id="MBD2279613.1"/>
    </source>
</evidence>
<organism evidence="1 2">
    <name type="scientific">Aphanizomenon flos-aquae FACHB-1040</name>
    <dbReference type="NCBI Taxonomy" id="2692887"/>
    <lineage>
        <taxon>Bacteria</taxon>
        <taxon>Bacillati</taxon>
        <taxon>Cyanobacteriota</taxon>
        <taxon>Cyanophyceae</taxon>
        <taxon>Nostocales</taxon>
        <taxon>Aphanizomenonaceae</taxon>
        <taxon>Aphanizomenon</taxon>
    </lineage>
</organism>
<protein>
    <submittedName>
        <fullName evidence="1">Uncharacterized protein</fullName>
    </submittedName>
</protein>
<name>A0ABR8BXF4_APHFL</name>
<evidence type="ECO:0000313" key="2">
    <source>
        <dbReference type="Proteomes" id="UP000606721"/>
    </source>
</evidence>
<comment type="caution">
    <text evidence="1">The sequence shown here is derived from an EMBL/GenBank/DDBJ whole genome shotgun (WGS) entry which is preliminary data.</text>
</comment>
<accession>A0ABR8BXF4</accession>